<comment type="caution">
    <text evidence="1">The sequence shown here is derived from an EMBL/GenBank/DDBJ whole genome shotgun (WGS) entry which is preliminary data.</text>
</comment>
<keyword evidence="2" id="KW-1185">Reference proteome</keyword>
<evidence type="ECO:0000313" key="1">
    <source>
        <dbReference type="EMBL" id="TXD96952.1"/>
    </source>
</evidence>
<dbReference type="OrthoDB" id="9816185at2"/>
<name>A0A5C7A2U3_9GAMM</name>
<gene>
    <name evidence="1" type="ORF">ES754_07990</name>
</gene>
<dbReference type="RefSeq" id="WP_147223658.1">
    <property type="nucleotide sequence ID" value="NZ_CAJGYY010000001.1"/>
</dbReference>
<dbReference type="EMBL" id="VORZ01000002">
    <property type="protein sequence ID" value="TXD96952.1"/>
    <property type="molecule type" value="Genomic_DNA"/>
</dbReference>
<keyword evidence="1" id="KW-0255">Endonuclease</keyword>
<dbReference type="AlphaFoldDB" id="A0A5C7A2U3"/>
<dbReference type="Gene3D" id="1.10.30.50">
    <property type="match status" value="1"/>
</dbReference>
<evidence type="ECO:0000313" key="2">
    <source>
        <dbReference type="Proteomes" id="UP000321903"/>
    </source>
</evidence>
<accession>A0A5C7A2U3</accession>
<sequence>MRRIKTEIPSSDSAISLCHEGIKKDKYLKNRFYEATDVLKQSYSEYKAKALVQELYSLRRYDKEKNTDLVVISNLLHSEMTKIYTNFFAKQGKPARKIYDKIMTNALGICFYCGIGSPIELDHYLPKAKYPQFSISPLNLVPSCERCNKYGKGSGFATIKDNQILHPYLDEKFYFEEQWLSARFILKGNIDIVVEYDVNPPTNWENFQKRRVKEHFRIFNLGERFSASAGEQLSVLLPQISATTGYGLNLNDVCEILLDPVIYSEDFPTNHWQKIMYIAAKEYITRKHKTVPCMRCAEGTIRTIICNDCEGFGYLSQYALKGLRKDMYDLIICPYCAPYCLNCLYCNGSHNISLLNIYQKEKYIN</sequence>
<reference evidence="1 2" key="1">
    <citation type="submission" date="2019-08" db="EMBL/GenBank/DDBJ databases">
        <title>Genome sequence of Psychrobacter frigidicola ACAM304 (type strain).</title>
        <authorList>
            <person name="Bowman J.P."/>
        </authorList>
    </citation>
    <scope>NUCLEOTIDE SEQUENCE [LARGE SCALE GENOMIC DNA]</scope>
    <source>
        <strain evidence="1 2">ACAM 304</strain>
    </source>
</reference>
<dbReference type="GO" id="GO:0004519">
    <property type="term" value="F:endonuclease activity"/>
    <property type="evidence" value="ECO:0007669"/>
    <property type="project" value="UniProtKB-KW"/>
</dbReference>
<proteinExistence type="predicted"/>
<dbReference type="Proteomes" id="UP000321903">
    <property type="component" value="Unassembled WGS sequence"/>
</dbReference>
<organism evidence="1 2">
    <name type="scientific">Psychrobacter frigidicola</name>
    <dbReference type="NCBI Taxonomy" id="45611"/>
    <lineage>
        <taxon>Bacteria</taxon>
        <taxon>Pseudomonadati</taxon>
        <taxon>Pseudomonadota</taxon>
        <taxon>Gammaproteobacteria</taxon>
        <taxon>Moraxellales</taxon>
        <taxon>Moraxellaceae</taxon>
        <taxon>Psychrobacter</taxon>
    </lineage>
</organism>
<protein>
    <submittedName>
        <fullName evidence="1">HNH endonuclease</fullName>
    </submittedName>
</protein>
<keyword evidence="1" id="KW-0378">Hydrolase</keyword>
<keyword evidence="1" id="KW-0540">Nuclease</keyword>